<feature type="compositionally biased region" description="Low complexity" evidence="1">
    <location>
        <begin position="122"/>
        <end position="136"/>
    </location>
</feature>
<dbReference type="Pfam" id="PF03779">
    <property type="entry name" value="SPW"/>
    <property type="match status" value="1"/>
</dbReference>
<keyword evidence="5" id="KW-1185">Reference proteome</keyword>
<feature type="region of interest" description="Disordered" evidence="1">
    <location>
        <begin position="117"/>
        <end position="136"/>
    </location>
</feature>
<feature type="transmembrane region" description="Helical" evidence="2">
    <location>
        <begin position="12"/>
        <end position="30"/>
    </location>
</feature>
<name>A0A223S3J7_9ACTN</name>
<dbReference type="EMBL" id="CP022753">
    <property type="protein sequence ID" value="ASU82704.1"/>
    <property type="molecule type" value="Genomic_DNA"/>
</dbReference>
<evidence type="ECO:0000256" key="2">
    <source>
        <dbReference type="SAM" id="Phobius"/>
    </source>
</evidence>
<feature type="transmembrane region" description="Helical" evidence="2">
    <location>
        <begin position="89"/>
        <end position="109"/>
    </location>
</feature>
<protein>
    <recommendedName>
        <fullName evidence="3">SPW repeat-containing integral membrane domain-containing protein</fullName>
    </recommendedName>
</protein>
<feature type="transmembrane region" description="Helical" evidence="2">
    <location>
        <begin position="36"/>
        <end position="54"/>
    </location>
</feature>
<proteinExistence type="predicted"/>
<evidence type="ECO:0000313" key="5">
    <source>
        <dbReference type="Proteomes" id="UP000215005"/>
    </source>
</evidence>
<dbReference type="Proteomes" id="UP000215005">
    <property type="component" value="Chromosome"/>
</dbReference>
<evidence type="ECO:0000259" key="3">
    <source>
        <dbReference type="Pfam" id="PF03779"/>
    </source>
</evidence>
<keyword evidence="2" id="KW-1133">Transmembrane helix</keyword>
<keyword evidence="2" id="KW-0812">Transmembrane</keyword>
<feature type="domain" description="SPW repeat-containing integral membrane" evidence="3">
    <location>
        <begin position="12"/>
        <end position="105"/>
    </location>
</feature>
<keyword evidence="2" id="KW-0472">Membrane</keyword>
<dbReference type="RefSeq" id="WP_017620148.1">
    <property type="nucleotide sequence ID" value="NZ_CP022753.1"/>
</dbReference>
<gene>
    <name evidence="4" type="ORF">CDO52_07820</name>
</gene>
<evidence type="ECO:0000313" key="4">
    <source>
        <dbReference type="EMBL" id="ASU82704.1"/>
    </source>
</evidence>
<feature type="transmembrane region" description="Helical" evidence="2">
    <location>
        <begin position="66"/>
        <end position="83"/>
    </location>
</feature>
<dbReference type="InterPro" id="IPR005530">
    <property type="entry name" value="SPW"/>
</dbReference>
<reference evidence="4 5" key="1">
    <citation type="submission" date="2017-08" db="EMBL/GenBank/DDBJ databases">
        <title>The complete genome sequence of Nocardiopsis gilva YIM 90087.</title>
        <authorList>
            <person name="Yin M."/>
            <person name="Tang S."/>
        </authorList>
    </citation>
    <scope>NUCLEOTIDE SEQUENCE [LARGE SCALE GENOMIC DNA]</scope>
    <source>
        <strain evidence="4 5">YIM 90087</strain>
    </source>
</reference>
<accession>A0A223S3J7</accession>
<organism evidence="4 5">
    <name type="scientific">Nocardiopsis gilva YIM 90087</name>
    <dbReference type="NCBI Taxonomy" id="1235441"/>
    <lineage>
        <taxon>Bacteria</taxon>
        <taxon>Bacillati</taxon>
        <taxon>Actinomycetota</taxon>
        <taxon>Actinomycetes</taxon>
        <taxon>Streptosporangiales</taxon>
        <taxon>Nocardiopsidaceae</taxon>
        <taxon>Nocardiopsis</taxon>
    </lineage>
</organism>
<dbReference type="KEGG" id="ngv:CDO52_07820"/>
<dbReference type="AlphaFoldDB" id="A0A223S3J7"/>
<sequence length="136" mass="14293">MKIRGMRITGRWEDWVAVVAGVAAATSWVWHGMVGAPMLALYLTGLLTVLAAVMSITRPGLIASEAIMAVLGVFMFLTPWLVGFTDVTAGAWTAWILGFVIAAVGVVDLPMANTAHHRGSPTHLARGAGAHGTART</sequence>
<evidence type="ECO:0000256" key="1">
    <source>
        <dbReference type="SAM" id="MobiDB-lite"/>
    </source>
</evidence>